<keyword evidence="5 6" id="KW-0472">Membrane</keyword>
<dbReference type="WBParaSite" id="HPBE_0002498701-mRNA-1">
    <property type="protein sequence ID" value="HPBE_0002498701-mRNA-1"/>
    <property type="gene ID" value="HPBE_0002498701"/>
</dbReference>
<name>A0A183GQL7_HELPZ</name>
<keyword evidence="2" id="KW-0813">Transport</keyword>
<proteinExistence type="predicted"/>
<evidence type="ECO:0000256" key="1">
    <source>
        <dbReference type="ARBA" id="ARBA00004127"/>
    </source>
</evidence>
<dbReference type="PANTHER" id="PTHR23510:SF3">
    <property type="entry name" value="MAJOR FACILITATOR SUPERFAMILY DOMAIN-CONTAINING PROTEIN 8"/>
    <property type="match status" value="1"/>
</dbReference>
<evidence type="ECO:0000256" key="4">
    <source>
        <dbReference type="ARBA" id="ARBA00022989"/>
    </source>
</evidence>
<reference evidence="8" key="1">
    <citation type="submission" date="2019-09" db="UniProtKB">
        <authorList>
            <consortium name="WormBaseParasite"/>
        </authorList>
    </citation>
    <scope>IDENTIFICATION</scope>
</reference>
<dbReference type="AlphaFoldDB" id="A0A183GQL7"/>
<evidence type="ECO:0000313" key="7">
    <source>
        <dbReference type="Proteomes" id="UP000050761"/>
    </source>
</evidence>
<dbReference type="GO" id="GO:0022857">
    <property type="term" value="F:transmembrane transporter activity"/>
    <property type="evidence" value="ECO:0007669"/>
    <property type="project" value="InterPro"/>
</dbReference>
<dbReference type="GO" id="GO:0012505">
    <property type="term" value="C:endomembrane system"/>
    <property type="evidence" value="ECO:0007669"/>
    <property type="project" value="UniProtKB-SubCell"/>
</dbReference>
<dbReference type="InterPro" id="IPR036259">
    <property type="entry name" value="MFS_trans_sf"/>
</dbReference>
<evidence type="ECO:0000256" key="6">
    <source>
        <dbReference type="SAM" id="Phobius"/>
    </source>
</evidence>
<organism evidence="7 8">
    <name type="scientific">Heligmosomoides polygyrus</name>
    <name type="common">Parasitic roundworm</name>
    <dbReference type="NCBI Taxonomy" id="6339"/>
    <lineage>
        <taxon>Eukaryota</taxon>
        <taxon>Metazoa</taxon>
        <taxon>Ecdysozoa</taxon>
        <taxon>Nematoda</taxon>
        <taxon>Chromadorea</taxon>
        <taxon>Rhabditida</taxon>
        <taxon>Rhabditina</taxon>
        <taxon>Rhabditomorpha</taxon>
        <taxon>Strongyloidea</taxon>
        <taxon>Heligmosomidae</taxon>
        <taxon>Heligmosomoides</taxon>
    </lineage>
</organism>
<feature type="transmembrane region" description="Helical" evidence="6">
    <location>
        <begin position="59"/>
        <end position="84"/>
    </location>
</feature>
<dbReference type="InterPro" id="IPR051068">
    <property type="entry name" value="MFS_Domain-Containing_Protein"/>
</dbReference>
<keyword evidence="3 6" id="KW-0812">Transmembrane</keyword>
<feature type="transmembrane region" description="Helical" evidence="6">
    <location>
        <begin position="128"/>
        <end position="146"/>
    </location>
</feature>
<dbReference type="Proteomes" id="UP000050761">
    <property type="component" value="Unassembled WGS sequence"/>
</dbReference>
<sequence length="169" mass="19277">LVTTYCITVTHFFLRDAEGYIPFFSDVLLILPCVSESEYGGCDASRFSWCESTPHVNFWLYYVTLCFVFESTFAFSNVVLPTLFSKIIGPRRQGTMQGVFQMSGSLARMVQPVIINIIYAHWGPRGVWHLEIAQLGLTLALWVVFLKRLVPLEKREVDPKTDKKISTIS</sequence>
<keyword evidence="4 6" id="KW-1133">Transmembrane helix</keyword>
<evidence type="ECO:0000256" key="5">
    <source>
        <dbReference type="ARBA" id="ARBA00023136"/>
    </source>
</evidence>
<keyword evidence="7" id="KW-1185">Reference proteome</keyword>
<evidence type="ECO:0000313" key="8">
    <source>
        <dbReference type="WBParaSite" id="HPBE_0002498701-mRNA-1"/>
    </source>
</evidence>
<dbReference type="Pfam" id="PF07690">
    <property type="entry name" value="MFS_1"/>
    <property type="match status" value="1"/>
</dbReference>
<evidence type="ECO:0000256" key="2">
    <source>
        <dbReference type="ARBA" id="ARBA00022448"/>
    </source>
</evidence>
<accession>A0A183GQL7</accession>
<comment type="subcellular location">
    <subcellularLocation>
        <location evidence="1">Endomembrane system</location>
        <topology evidence="1">Multi-pass membrane protein</topology>
    </subcellularLocation>
</comment>
<dbReference type="PANTHER" id="PTHR23510">
    <property type="entry name" value="INNER MEMBRANE TRANSPORT PROTEIN YAJR"/>
    <property type="match status" value="1"/>
</dbReference>
<protein>
    <submittedName>
        <fullName evidence="8">MFS domain-containing protein</fullName>
    </submittedName>
</protein>
<dbReference type="InterPro" id="IPR011701">
    <property type="entry name" value="MFS"/>
</dbReference>
<dbReference type="Gene3D" id="1.20.1250.20">
    <property type="entry name" value="MFS general substrate transporter like domains"/>
    <property type="match status" value="1"/>
</dbReference>
<dbReference type="GO" id="GO:0005765">
    <property type="term" value="C:lysosomal membrane"/>
    <property type="evidence" value="ECO:0007669"/>
    <property type="project" value="TreeGrafter"/>
</dbReference>
<evidence type="ECO:0000256" key="3">
    <source>
        <dbReference type="ARBA" id="ARBA00022692"/>
    </source>
</evidence>
<dbReference type="SUPFAM" id="SSF103473">
    <property type="entry name" value="MFS general substrate transporter"/>
    <property type="match status" value="1"/>
</dbReference>